<protein>
    <submittedName>
        <fullName evidence="1">Uncharacterized protein</fullName>
    </submittedName>
</protein>
<dbReference type="Proteomes" id="UP000283255">
    <property type="component" value="Unassembled WGS sequence"/>
</dbReference>
<name>A0A418Y9B7_9GAMM</name>
<proteinExistence type="predicted"/>
<reference evidence="1 2" key="2">
    <citation type="submission" date="2019-01" db="EMBL/GenBank/DDBJ databases">
        <title>Motilimonas pumilus sp. nov., isolated from the gut of sea cucumber (Apostichopus japonicus).</title>
        <authorList>
            <person name="Wang F.-Q."/>
            <person name="Ren L.-H."/>
            <person name="Lin Y.-W."/>
            <person name="Sun G.-H."/>
            <person name="Du Z.-J."/>
            <person name="Zhao J.-X."/>
            <person name="Liu X.-J."/>
            <person name="Liu L.-J."/>
        </authorList>
    </citation>
    <scope>NUCLEOTIDE SEQUENCE [LARGE SCALE GENOMIC DNA]</scope>
    <source>
        <strain evidence="1 2">PLHSC7-2</strain>
    </source>
</reference>
<sequence>MPLIECRLKCLLNCKALPMALVYTTALRSNRYSLAHQYARRNRTTVHSPHSDELQGNIRVKPLPIEHASNVSNEVA</sequence>
<dbReference type="AlphaFoldDB" id="A0A418Y9B7"/>
<keyword evidence="2" id="KW-1185">Reference proteome</keyword>
<comment type="caution">
    <text evidence="1">The sequence shown here is derived from an EMBL/GenBank/DDBJ whole genome shotgun (WGS) entry which is preliminary data.</text>
</comment>
<dbReference type="EMBL" id="QZCH01000062">
    <property type="protein sequence ID" value="RJG36918.1"/>
    <property type="molecule type" value="Genomic_DNA"/>
</dbReference>
<evidence type="ECO:0000313" key="1">
    <source>
        <dbReference type="EMBL" id="RJG36918.1"/>
    </source>
</evidence>
<dbReference type="RefSeq" id="WP_119912564.1">
    <property type="nucleotide sequence ID" value="NZ_QZCH01000062.1"/>
</dbReference>
<organism evidence="1 2">
    <name type="scientific">Motilimonas pumila</name>
    <dbReference type="NCBI Taxonomy" id="2303987"/>
    <lineage>
        <taxon>Bacteria</taxon>
        <taxon>Pseudomonadati</taxon>
        <taxon>Pseudomonadota</taxon>
        <taxon>Gammaproteobacteria</taxon>
        <taxon>Alteromonadales</taxon>
        <taxon>Alteromonadales genera incertae sedis</taxon>
        <taxon>Motilimonas</taxon>
    </lineage>
</organism>
<gene>
    <name evidence="1" type="ORF">D1Z90_20100</name>
</gene>
<evidence type="ECO:0000313" key="2">
    <source>
        <dbReference type="Proteomes" id="UP000283255"/>
    </source>
</evidence>
<accession>A0A418Y9B7</accession>
<reference evidence="1 2" key="1">
    <citation type="submission" date="2018-09" db="EMBL/GenBank/DDBJ databases">
        <authorList>
            <person name="Wang F."/>
        </authorList>
    </citation>
    <scope>NUCLEOTIDE SEQUENCE [LARGE SCALE GENOMIC DNA]</scope>
    <source>
        <strain evidence="1 2">PLHSC7-2</strain>
    </source>
</reference>